<dbReference type="Proteomes" id="UP000034487">
    <property type="component" value="Unassembled WGS sequence"/>
</dbReference>
<evidence type="ECO:0000256" key="1">
    <source>
        <dbReference type="SAM" id="Phobius"/>
    </source>
</evidence>
<evidence type="ECO:0000313" key="2">
    <source>
        <dbReference type="EMBL" id="KKU43712.1"/>
    </source>
</evidence>
<organism evidence="2 3">
    <name type="scientific">Berkelbacteria bacterium GW2011_GWA2_46_7</name>
    <dbReference type="NCBI Taxonomy" id="1618335"/>
    <lineage>
        <taxon>Bacteria</taxon>
        <taxon>Candidatus Berkelbacteria</taxon>
    </lineage>
</organism>
<evidence type="ECO:0008006" key="4">
    <source>
        <dbReference type="Google" id="ProtNLM"/>
    </source>
</evidence>
<dbReference type="EMBL" id="LCMV01000018">
    <property type="protein sequence ID" value="KKU43712.1"/>
    <property type="molecule type" value="Genomic_DNA"/>
</dbReference>
<keyword evidence="1" id="KW-0472">Membrane</keyword>
<feature type="transmembrane region" description="Helical" evidence="1">
    <location>
        <begin position="37"/>
        <end position="55"/>
    </location>
</feature>
<dbReference type="PANTHER" id="PTHR36851">
    <property type="entry name" value="UNNAMED PRODUCT"/>
    <property type="match status" value="1"/>
</dbReference>
<keyword evidence="1" id="KW-1133">Transmembrane helix</keyword>
<gene>
    <name evidence="2" type="ORF">UX60_C0018G0004</name>
</gene>
<accession>A0A0G1QFU5</accession>
<dbReference type="AlphaFoldDB" id="A0A0G1QFU5"/>
<dbReference type="PANTHER" id="PTHR36851:SF1">
    <property type="entry name" value="GLYCO_TRANS_2-LIKE DOMAIN-CONTAINING PROTEIN"/>
    <property type="match status" value="1"/>
</dbReference>
<keyword evidence="1" id="KW-0812">Transmembrane</keyword>
<feature type="transmembrane region" description="Helical" evidence="1">
    <location>
        <begin position="463"/>
        <end position="486"/>
    </location>
</feature>
<proteinExistence type="predicted"/>
<evidence type="ECO:0000313" key="3">
    <source>
        <dbReference type="Proteomes" id="UP000034487"/>
    </source>
</evidence>
<sequence length="521" mass="60602">MLKTQSPFWWRALEILPGVLTWTALLGTVILSYSHPVLVAIFIIAFDLNWLFRSLRMTTNTIRTYQYIKRDQLIDWKERLDSIAATKVFGKELVVSTISPDQLYHAIILVHYKEPLELLIGSIESYARSRTNKERLWLVVASEGRAGDSIHQIFEKINERFKDDFGKIIQTIHPATLEGEIKCKSANATWAAKELKKVLDSRQIGYDKVIVHNFDADTQVYPNYFDYVAYQYLMCPLGQPTSFQPVHVYANNIWDVPALMRVIAQSSTLIFMHNMLREQRFHHFSSRSDVFQTIVDINYWTVNAIPEDSRQYYDSYFHYHGRLVVMPIYIPLRMDAVYADGYWPTVQNQYFQLRRWAWGISDLPYVVGLATKDHAISWWAKLRKILQLIESHFSWATSAIFITIIGWLPRMFNTDFTNSVFGYNFPAVTRTILGLALVGLITGMIISFLLLPPRPLHRGKWYYLNFFWQWFLAPIASIFLSSFAAIDAQTRLMIGKRLDYQVTEKAVAKSRSSKVQPNQAN</sequence>
<feature type="transmembrane region" description="Helical" evidence="1">
    <location>
        <begin position="432"/>
        <end position="451"/>
    </location>
</feature>
<reference evidence="2 3" key="1">
    <citation type="journal article" date="2015" name="Nature">
        <title>rRNA introns, odd ribosomes, and small enigmatic genomes across a large radiation of phyla.</title>
        <authorList>
            <person name="Brown C.T."/>
            <person name="Hug L.A."/>
            <person name="Thomas B.C."/>
            <person name="Sharon I."/>
            <person name="Castelle C.J."/>
            <person name="Singh A."/>
            <person name="Wilkins M.J."/>
            <person name="Williams K.H."/>
            <person name="Banfield J.F."/>
        </authorList>
    </citation>
    <scope>NUCLEOTIDE SEQUENCE [LARGE SCALE GENOMIC DNA]</scope>
</reference>
<name>A0A0G1QFU5_9BACT</name>
<feature type="transmembrane region" description="Helical" evidence="1">
    <location>
        <begin position="393"/>
        <end position="412"/>
    </location>
</feature>
<feature type="transmembrane region" description="Helical" evidence="1">
    <location>
        <begin position="12"/>
        <end position="31"/>
    </location>
</feature>
<comment type="caution">
    <text evidence="2">The sequence shown here is derived from an EMBL/GenBank/DDBJ whole genome shotgun (WGS) entry which is preliminary data.</text>
</comment>
<protein>
    <recommendedName>
        <fullName evidence="4">Glycosyltransferase 2-like domain-containing protein</fullName>
    </recommendedName>
</protein>